<dbReference type="InterPro" id="IPR003594">
    <property type="entry name" value="HATPase_dom"/>
</dbReference>
<dbReference type="InterPro" id="IPR003018">
    <property type="entry name" value="GAF"/>
</dbReference>
<dbReference type="SUPFAM" id="SSF55874">
    <property type="entry name" value="ATPase domain of HSP90 chaperone/DNA topoisomerase II/histidine kinase"/>
    <property type="match status" value="1"/>
</dbReference>
<sequence length="804" mass="85640">MESDEGSDLLGGFRFDAVAVAVVDREGLVVSWSAAAARLFGRDTREAMGVPLWELLSPPGECRSVILADTVRAGHGRAGGTAVDFGVCPVPPTGHRVVMLLPSRQAVEWAQGISFFQALFAQGRIGVGVHDRDLRLVRTNISHGMFGQPAPGPGEPWEKGLHAADADSLRALLADVLRTGVPALGAQQSLRLADAPLRRPQVASISAFRLHDGEGVPNGVVALVDNVTKQLRDQRHLALLHEAAARIGSSLDIRQTAHELADVLLTDLGSLVTVDLTEGVLAGDDPPSTLGTRTPRLTRAAVACEDSRRAEPLLGEGDTYPMLPESPQLQRVQQGHAVTMTRDEAIGALSDPRLVELLVPEGAGSLTVAPLLARGLGLGAVSVWRTERPEPLDSDELSLLSEIASRAALGIDNARRYAREHRAAVSLQERLLPRAAADIAAVEAEGIYRPATGRADIGGDWFDVVTLPSLRAALVIGDVIGHGLPATATMGRLRTAILTLADLELDPAEVLTRLDDLIQRLAAETAAEQKDAVGATCLYAVYDPVEARITLANAGTPPPVLISPDGAVSFVEAPPGPPLGVGGVPYESVTLEPEAGSVLTLYTDGLLALTEYDDELGLWRIQEGLSSSWHPGIDLRELGRRMLGELGDTQPRDDIALLMARTRVVDASHTANWQLPAAPESVAEARKLADDQLDAWGLDRLSLSTELIVSELVTNAVRYAGGPVGLRLIRDAAVLICEVSDPSNTQPRLVRAGDTDEGGRGLYIVAQCCQRWGSRYGHRGKTIWTEQSLDEQGLGFLADAWAEE</sequence>
<dbReference type="SUPFAM" id="SSF81606">
    <property type="entry name" value="PP2C-like"/>
    <property type="match status" value="1"/>
</dbReference>
<dbReference type="SUPFAM" id="SSF55785">
    <property type="entry name" value="PYP-like sensor domain (PAS domain)"/>
    <property type="match status" value="1"/>
</dbReference>
<name>A0A940RUE6_9ACTN</name>
<dbReference type="InterPro" id="IPR035965">
    <property type="entry name" value="PAS-like_dom_sf"/>
</dbReference>
<dbReference type="CDD" id="cd16936">
    <property type="entry name" value="HATPase_RsbW-like"/>
    <property type="match status" value="1"/>
</dbReference>
<evidence type="ECO:0000313" key="4">
    <source>
        <dbReference type="Proteomes" id="UP000670475"/>
    </source>
</evidence>
<protein>
    <submittedName>
        <fullName evidence="3">SpoIIE family protein phosphatase</fullName>
    </submittedName>
</protein>
<dbReference type="Gene3D" id="3.30.565.10">
    <property type="entry name" value="Histidine kinase-like ATPase, C-terminal domain"/>
    <property type="match status" value="1"/>
</dbReference>
<dbReference type="SMART" id="SM00065">
    <property type="entry name" value="GAF"/>
    <property type="match status" value="1"/>
</dbReference>
<dbReference type="SUPFAM" id="SSF55781">
    <property type="entry name" value="GAF domain-like"/>
    <property type="match status" value="1"/>
</dbReference>
<reference evidence="3" key="1">
    <citation type="submission" date="2021-03" db="EMBL/GenBank/DDBJ databases">
        <title>Whole genome sequence of Streptomyces bomunensis MMS17-BM035.</title>
        <authorList>
            <person name="Lee J.H."/>
        </authorList>
    </citation>
    <scope>NUCLEOTIDE SEQUENCE</scope>
    <source>
        <strain evidence="3">MMS17-BM035</strain>
    </source>
</reference>
<organism evidence="3 4">
    <name type="scientific">Streptomyces montanisoli</name>
    <dbReference type="NCBI Taxonomy" id="2798581"/>
    <lineage>
        <taxon>Bacteria</taxon>
        <taxon>Bacillati</taxon>
        <taxon>Actinomycetota</taxon>
        <taxon>Actinomycetes</taxon>
        <taxon>Kitasatosporales</taxon>
        <taxon>Streptomycetaceae</taxon>
        <taxon>Streptomyces</taxon>
    </lineage>
</organism>
<dbReference type="PANTHER" id="PTHR43156">
    <property type="entry name" value="STAGE II SPORULATION PROTEIN E-RELATED"/>
    <property type="match status" value="1"/>
</dbReference>
<gene>
    <name evidence="3" type="ORF">JFN87_10195</name>
</gene>
<dbReference type="RefSeq" id="WP_209339628.1">
    <property type="nucleotide sequence ID" value="NZ_JAGIQL010000030.1"/>
</dbReference>
<evidence type="ECO:0000259" key="2">
    <source>
        <dbReference type="PROSITE" id="PS50112"/>
    </source>
</evidence>
<dbReference type="InterPro" id="IPR013656">
    <property type="entry name" value="PAS_4"/>
</dbReference>
<dbReference type="FunFam" id="3.30.565.10:FF:000028">
    <property type="entry name" value="PAS sensor protein"/>
    <property type="match status" value="1"/>
</dbReference>
<dbReference type="Gene3D" id="3.30.450.40">
    <property type="match status" value="1"/>
</dbReference>
<dbReference type="Gene3D" id="3.60.40.10">
    <property type="entry name" value="PPM-type phosphatase domain"/>
    <property type="match status" value="1"/>
</dbReference>
<dbReference type="PANTHER" id="PTHR43156:SF2">
    <property type="entry name" value="STAGE II SPORULATION PROTEIN E"/>
    <property type="match status" value="1"/>
</dbReference>
<dbReference type="InterPro" id="IPR052016">
    <property type="entry name" value="Bact_Sigma-Reg"/>
</dbReference>
<dbReference type="EMBL" id="JAGIQL010000030">
    <property type="protein sequence ID" value="MBP0457867.1"/>
    <property type="molecule type" value="Genomic_DNA"/>
</dbReference>
<dbReference type="Pfam" id="PF07228">
    <property type="entry name" value="SpoIIE"/>
    <property type="match status" value="1"/>
</dbReference>
<evidence type="ECO:0000313" key="3">
    <source>
        <dbReference type="EMBL" id="MBP0457867.1"/>
    </source>
</evidence>
<keyword evidence="1" id="KW-0378">Hydrolase</keyword>
<dbReference type="InterPro" id="IPR036890">
    <property type="entry name" value="HATPase_C_sf"/>
</dbReference>
<dbReference type="Pfam" id="PF08448">
    <property type="entry name" value="PAS_4"/>
    <property type="match status" value="1"/>
</dbReference>
<dbReference type="SMART" id="SM00331">
    <property type="entry name" value="PP2C_SIG"/>
    <property type="match status" value="1"/>
</dbReference>
<feature type="domain" description="PAS" evidence="2">
    <location>
        <begin position="20"/>
        <end position="58"/>
    </location>
</feature>
<dbReference type="InterPro" id="IPR029016">
    <property type="entry name" value="GAF-like_dom_sf"/>
</dbReference>
<dbReference type="Pfam" id="PF13581">
    <property type="entry name" value="HATPase_c_2"/>
    <property type="match status" value="1"/>
</dbReference>
<dbReference type="AlphaFoldDB" id="A0A940RUE6"/>
<dbReference type="GO" id="GO:0016791">
    <property type="term" value="F:phosphatase activity"/>
    <property type="evidence" value="ECO:0007669"/>
    <property type="project" value="TreeGrafter"/>
</dbReference>
<dbReference type="InterPro" id="IPR000014">
    <property type="entry name" value="PAS"/>
</dbReference>
<dbReference type="InterPro" id="IPR036457">
    <property type="entry name" value="PPM-type-like_dom_sf"/>
</dbReference>
<comment type="caution">
    <text evidence="3">The sequence shown here is derived from an EMBL/GenBank/DDBJ whole genome shotgun (WGS) entry which is preliminary data.</text>
</comment>
<dbReference type="InterPro" id="IPR001932">
    <property type="entry name" value="PPM-type_phosphatase-like_dom"/>
</dbReference>
<proteinExistence type="predicted"/>
<dbReference type="PROSITE" id="PS50112">
    <property type="entry name" value="PAS"/>
    <property type="match status" value="1"/>
</dbReference>
<dbReference type="Pfam" id="PF01590">
    <property type="entry name" value="GAF"/>
    <property type="match status" value="1"/>
</dbReference>
<dbReference type="Gene3D" id="3.30.450.20">
    <property type="entry name" value="PAS domain"/>
    <property type="match status" value="2"/>
</dbReference>
<evidence type="ECO:0000256" key="1">
    <source>
        <dbReference type="ARBA" id="ARBA00022801"/>
    </source>
</evidence>
<keyword evidence="4" id="KW-1185">Reference proteome</keyword>
<accession>A0A940RUE6</accession>
<dbReference type="Proteomes" id="UP000670475">
    <property type="component" value="Unassembled WGS sequence"/>
</dbReference>
<dbReference type="CDD" id="cd00130">
    <property type="entry name" value="PAS"/>
    <property type="match status" value="1"/>
</dbReference>